<dbReference type="EMBL" id="JAPFFJ010000017">
    <property type="protein sequence ID" value="KAJ6403902.1"/>
    <property type="molecule type" value="Genomic_DNA"/>
</dbReference>
<dbReference type="PANTHER" id="PTHR47030">
    <property type="entry name" value="LIPASE CLASS 3 FAMILY PROTEIN"/>
    <property type="match status" value="1"/>
</dbReference>
<proteinExistence type="predicted"/>
<evidence type="ECO:0000313" key="4">
    <source>
        <dbReference type="Proteomes" id="UP001162972"/>
    </source>
</evidence>
<sequence length="312" mass="34961">MALVESICVGNDYCKLTAIYLVYSVAEFMSHDGTSSKCLIGTTSNGNKWKTKFLIPFVITVCSVPLMHCFVGPAVLRWRSFYETQDDAWKAHYQENMQLPQIGHSLGGAIAALLGLKVGALQRLRTAAIVALAQDSKADKALIFRLARQFIFVSMNQSRRIEVVVRSALHSAASTVELDHKDYVGSKRVDHSYSLWNELDRTNNGGDIADDNFENPFNDKAAVMNSLDDPVSQFLETVPRSENGSAGNEAEMFLPGLVIHMIPQQRHISTPLWKGWSVQESVQNYDAYLANIEIFKDIVVSPNMFFDHLPWR</sequence>
<dbReference type="InterPro" id="IPR055782">
    <property type="entry name" value="DUF7358"/>
</dbReference>
<feature type="domain" description="DUF7358" evidence="2">
    <location>
        <begin position="16"/>
        <end position="95"/>
    </location>
</feature>
<keyword evidence="1" id="KW-0472">Membrane</keyword>
<accession>A0AAD6NSG1</accession>
<keyword evidence="1" id="KW-0812">Transmembrane</keyword>
<name>A0AAD6NSG1_9ROSI</name>
<keyword evidence="4" id="KW-1185">Reference proteome</keyword>
<reference evidence="3 4" key="1">
    <citation type="journal article" date="2023" name="Int. J. Mol. Sci.">
        <title>De Novo Assembly and Annotation of 11 Diverse Shrub Willow (Salix) Genomes Reveals Novel Gene Organization in Sex-Linked Regions.</title>
        <authorList>
            <person name="Hyden B."/>
            <person name="Feng K."/>
            <person name="Yates T.B."/>
            <person name="Jawdy S."/>
            <person name="Cereghino C."/>
            <person name="Smart L.B."/>
            <person name="Muchero W."/>
        </authorList>
    </citation>
    <scope>NUCLEOTIDE SEQUENCE [LARGE SCALE GENOMIC DNA]</scope>
    <source>
        <tissue evidence="3">Shoot tip</tissue>
    </source>
</reference>
<comment type="caution">
    <text evidence="3">The sequence shown here is derived from an EMBL/GenBank/DDBJ whole genome shotgun (WGS) entry which is preliminary data.</text>
</comment>
<dbReference type="InterPro" id="IPR029058">
    <property type="entry name" value="AB_hydrolase_fold"/>
</dbReference>
<gene>
    <name evidence="3" type="ORF">OIU84_012158</name>
</gene>
<organism evidence="3 4">
    <name type="scientific">Salix udensis</name>
    <dbReference type="NCBI Taxonomy" id="889485"/>
    <lineage>
        <taxon>Eukaryota</taxon>
        <taxon>Viridiplantae</taxon>
        <taxon>Streptophyta</taxon>
        <taxon>Embryophyta</taxon>
        <taxon>Tracheophyta</taxon>
        <taxon>Spermatophyta</taxon>
        <taxon>Magnoliopsida</taxon>
        <taxon>eudicotyledons</taxon>
        <taxon>Gunneridae</taxon>
        <taxon>Pentapetalae</taxon>
        <taxon>rosids</taxon>
        <taxon>fabids</taxon>
        <taxon>Malpighiales</taxon>
        <taxon>Salicaceae</taxon>
        <taxon>Saliceae</taxon>
        <taxon>Salix</taxon>
    </lineage>
</organism>
<evidence type="ECO:0000313" key="3">
    <source>
        <dbReference type="EMBL" id="KAJ6403902.1"/>
    </source>
</evidence>
<evidence type="ECO:0000256" key="1">
    <source>
        <dbReference type="SAM" id="Phobius"/>
    </source>
</evidence>
<protein>
    <recommendedName>
        <fullName evidence="2">DUF7358 domain-containing protein</fullName>
    </recommendedName>
</protein>
<dbReference type="PANTHER" id="PTHR47030:SF2">
    <property type="entry name" value="LIPASE CLASS 3 FAMILY PROTEIN"/>
    <property type="match status" value="1"/>
</dbReference>
<evidence type="ECO:0000259" key="2">
    <source>
        <dbReference type="Pfam" id="PF24057"/>
    </source>
</evidence>
<dbReference type="Proteomes" id="UP001162972">
    <property type="component" value="Chromosome 2"/>
</dbReference>
<feature type="transmembrane region" description="Helical" evidence="1">
    <location>
        <begin position="53"/>
        <end position="76"/>
    </location>
</feature>
<keyword evidence="1" id="KW-1133">Transmembrane helix</keyword>
<dbReference type="Pfam" id="PF24057">
    <property type="entry name" value="DUF7358"/>
    <property type="match status" value="1"/>
</dbReference>
<dbReference type="SUPFAM" id="SSF53474">
    <property type="entry name" value="alpha/beta-Hydrolases"/>
    <property type="match status" value="1"/>
</dbReference>
<dbReference type="AlphaFoldDB" id="A0AAD6NSG1"/>